<evidence type="ECO:0000259" key="1">
    <source>
        <dbReference type="Pfam" id="PF14214"/>
    </source>
</evidence>
<name>A0A0N4XZ70_NIPBR</name>
<accession>A0A0N4XZ70</accession>
<dbReference type="PANTHER" id="PTHR45786:SF74">
    <property type="entry name" value="ATP-DEPENDENT DNA HELICASE"/>
    <property type="match status" value="1"/>
</dbReference>
<evidence type="ECO:0000313" key="3">
    <source>
        <dbReference type="Proteomes" id="UP000271162"/>
    </source>
</evidence>
<dbReference type="Proteomes" id="UP000271162">
    <property type="component" value="Unassembled WGS sequence"/>
</dbReference>
<evidence type="ECO:0000313" key="4">
    <source>
        <dbReference type="WBParaSite" id="NBR_0000844401-mRNA-1"/>
    </source>
</evidence>
<feature type="domain" description="Helitron helicase-like" evidence="1">
    <location>
        <begin position="125"/>
        <end position="234"/>
    </location>
</feature>
<dbReference type="AlphaFoldDB" id="A0A0N4XZ70"/>
<gene>
    <name evidence="2" type="ORF">NBR_LOCUS8445</name>
</gene>
<dbReference type="Pfam" id="PF14214">
    <property type="entry name" value="Helitron_like_N"/>
    <property type="match status" value="1"/>
</dbReference>
<reference evidence="4" key="1">
    <citation type="submission" date="2017-02" db="UniProtKB">
        <authorList>
            <consortium name="WormBaseParasite"/>
        </authorList>
    </citation>
    <scope>IDENTIFICATION</scope>
</reference>
<keyword evidence="3" id="KW-1185">Reference proteome</keyword>
<evidence type="ECO:0000313" key="2">
    <source>
        <dbReference type="EMBL" id="VDL72034.1"/>
    </source>
</evidence>
<organism evidence="4">
    <name type="scientific">Nippostrongylus brasiliensis</name>
    <name type="common">Rat hookworm</name>
    <dbReference type="NCBI Taxonomy" id="27835"/>
    <lineage>
        <taxon>Eukaryota</taxon>
        <taxon>Metazoa</taxon>
        <taxon>Ecdysozoa</taxon>
        <taxon>Nematoda</taxon>
        <taxon>Chromadorea</taxon>
        <taxon>Rhabditida</taxon>
        <taxon>Rhabditina</taxon>
        <taxon>Rhabditomorpha</taxon>
        <taxon>Strongyloidea</taxon>
        <taxon>Heligmosomidae</taxon>
        <taxon>Nippostrongylus</taxon>
    </lineage>
</organism>
<dbReference type="EMBL" id="UYSL01020006">
    <property type="protein sequence ID" value="VDL72034.1"/>
    <property type="molecule type" value="Genomic_DNA"/>
</dbReference>
<sequence>MLHDINVYVQSFKMTGEVRMLSIRMIFDVKPGLDRRRYNIPIANEQSCTSEKVMMYQQRVSVYHRCSSSQKQNGTRCGRRLPMRPTYVSTFFPRGGPGWDPSIRKRRSSRLRTRISQIEYYLLLILFRSSFNPLHHGGGKLFQQYLVDSYVKIEQNRLNYARTRRELRLDHVVGSEDVQTAAGQRIILTPIQEGPRAMHQSYQDAMAIAVMYGSPDYFITFTRDPKWREIVKSESPQRSKFQRSAGFSGEDLLYGARCAHFGT</sequence>
<reference evidence="2 3" key="2">
    <citation type="submission" date="2018-11" db="EMBL/GenBank/DDBJ databases">
        <authorList>
            <consortium name="Pathogen Informatics"/>
        </authorList>
    </citation>
    <scope>NUCLEOTIDE SEQUENCE [LARGE SCALE GENOMIC DNA]</scope>
</reference>
<dbReference type="PANTHER" id="PTHR45786">
    <property type="entry name" value="DNA BINDING PROTEIN-LIKE"/>
    <property type="match status" value="1"/>
</dbReference>
<dbReference type="STRING" id="27835.A0A0N4XZ70"/>
<protein>
    <submittedName>
        <fullName evidence="4">Helitron_like_N domain-containing protein</fullName>
    </submittedName>
</protein>
<dbReference type="InterPro" id="IPR025476">
    <property type="entry name" value="Helitron_helicase-like"/>
</dbReference>
<dbReference type="WBParaSite" id="NBR_0000844401-mRNA-1">
    <property type="protein sequence ID" value="NBR_0000844401-mRNA-1"/>
    <property type="gene ID" value="NBR_0000844401"/>
</dbReference>
<proteinExistence type="predicted"/>